<dbReference type="SUPFAM" id="SSF46689">
    <property type="entry name" value="Homeodomain-like"/>
    <property type="match status" value="1"/>
</dbReference>
<feature type="DNA-binding region" description="H-T-H motif" evidence="4">
    <location>
        <begin position="26"/>
        <end position="45"/>
    </location>
</feature>
<evidence type="ECO:0000256" key="1">
    <source>
        <dbReference type="ARBA" id="ARBA00023015"/>
    </source>
</evidence>
<keyword evidence="7" id="KW-1185">Reference proteome</keyword>
<dbReference type="Pfam" id="PF00440">
    <property type="entry name" value="TetR_N"/>
    <property type="match status" value="1"/>
</dbReference>
<keyword evidence="3" id="KW-0804">Transcription</keyword>
<accession>A0ABV9HLF3</accession>
<dbReference type="InterPro" id="IPR036271">
    <property type="entry name" value="Tet_transcr_reg_TetR-rel_C_sf"/>
</dbReference>
<keyword evidence="2 4" id="KW-0238">DNA-binding</keyword>
<dbReference type="InterPro" id="IPR054156">
    <property type="entry name" value="YxaF_TetR_C"/>
</dbReference>
<dbReference type="PANTHER" id="PTHR47506">
    <property type="entry name" value="TRANSCRIPTIONAL REGULATORY PROTEIN"/>
    <property type="match status" value="1"/>
</dbReference>
<comment type="caution">
    <text evidence="6">The sequence shown here is derived from an EMBL/GenBank/DDBJ whole genome shotgun (WGS) entry which is preliminary data.</text>
</comment>
<dbReference type="PANTHER" id="PTHR47506:SF3">
    <property type="entry name" value="HTH-TYPE TRANSCRIPTIONAL REGULATOR LMRA"/>
    <property type="match status" value="1"/>
</dbReference>
<dbReference type="InterPro" id="IPR009057">
    <property type="entry name" value="Homeodomain-like_sf"/>
</dbReference>
<organism evidence="6 7">
    <name type="scientific">Promicromonospora alba</name>
    <dbReference type="NCBI Taxonomy" id="1616110"/>
    <lineage>
        <taxon>Bacteria</taxon>
        <taxon>Bacillati</taxon>
        <taxon>Actinomycetota</taxon>
        <taxon>Actinomycetes</taxon>
        <taxon>Micrococcales</taxon>
        <taxon>Promicromonosporaceae</taxon>
        <taxon>Promicromonospora</taxon>
    </lineage>
</organism>
<dbReference type="Pfam" id="PF21993">
    <property type="entry name" value="TetR_C_13_2"/>
    <property type="match status" value="1"/>
</dbReference>
<evidence type="ECO:0000259" key="5">
    <source>
        <dbReference type="PROSITE" id="PS50977"/>
    </source>
</evidence>
<proteinExistence type="predicted"/>
<evidence type="ECO:0000256" key="4">
    <source>
        <dbReference type="PROSITE-ProRule" id="PRU00335"/>
    </source>
</evidence>
<evidence type="ECO:0000256" key="2">
    <source>
        <dbReference type="ARBA" id="ARBA00023125"/>
    </source>
</evidence>
<evidence type="ECO:0000313" key="6">
    <source>
        <dbReference type="EMBL" id="MFC4630774.1"/>
    </source>
</evidence>
<evidence type="ECO:0000313" key="7">
    <source>
        <dbReference type="Proteomes" id="UP001596011"/>
    </source>
</evidence>
<dbReference type="Gene3D" id="1.10.357.10">
    <property type="entry name" value="Tetracycline Repressor, domain 2"/>
    <property type="match status" value="1"/>
</dbReference>
<sequence length="198" mass="20591">MSAELRTRMVEGAADLMSRRGLGAASMRDLARHAGTPLGSTYHYFPGGKLQLALEAVQLTDERVSTRLRQSLEQGPAAGVREFLALWRQIVIDSDFEAGCPVLSVAVTEPRTGEAAEAVAAAGDAFVHWCDALSASLREHGVTAPAAESLALLIVTSVEGSVAICRAEGSTRALDLVAQTIEGLIESALPPAAAPAGS</sequence>
<dbReference type="RefSeq" id="WP_377138973.1">
    <property type="nucleotide sequence ID" value="NZ_JBHSFI010000006.1"/>
</dbReference>
<dbReference type="SUPFAM" id="SSF48498">
    <property type="entry name" value="Tetracyclin repressor-like, C-terminal domain"/>
    <property type="match status" value="1"/>
</dbReference>
<name>A0ABV9HLF3_9MICO</name>
<protein>
    <submittedName>
        <fullName evidence="6">TetR/AcrR family transcriptional regulator</fullName>
    </submittedName>
</protein>
<evidence type="ECO:0000256" key="3">
    <source>
        <dbReference type="ARBA" id="ARBA00023163"/>
    </source>
</evidence>
<keyword evidence="1" id="KW-0805">Transcription regulation</keyword>
<dbReference type="PROSITE" id="PS50977">
    <property type="entry name" value="HTH_TETR_2"/>
    <property type="match status" value="1"/>
</dbReference>
<dbReference type="InterPro" id="IPR001647">
    <property type="entry name" value="HTH_TetR"/>
</dbReference>
<dbReference type="Proteomes" id="UP001596011">
    <property type="component" value="Unassembled WGS sequence"/>
</dbReference>
<dbReference type="EMBL" id="JBHSFI010000006">
    <property type="protein sequence ID" value="MFC4630774.1"/>
    <property type="molecule type" value="Genomic_DNA"/>
</dbReference>
<feature type="domain" description="HTH tetR-type" evidence="5">
    <location>
        <begin position="3"/>
        <end position="63"/>
    </location>
</feature>
<reference evidence="7" key="1">
    <citation type="journal article" date="2019" name="Int. J. Syst. Evol. Microbiol.">
        <title>The Global Catalogue of Microorganisms (GCM) 10K type strain sequencing project: providing services to taxonomists for standard genome sequencing and annotation.</title>
        <authorList>
            <consortium name="The Broad Institute Genomics Platform"/>
            <consortium name="The Broad Institute Genome Sequencing Center for Infectious Disease"/>
            <person name="Wu L."/>
            <person name="Ma J."/>
        </authorList>
    </citation>
    <scope>NUCLEOTIDE SEQUENCE [LARGE SCALE GENOMIC DNA]</scope>
    <source>
        <strain evidence="7">CCUG 42722</strain>
    </source>
</reference>
<gene>
    <name evidence="6" type="ORF">ACFO6V_21185</name>
</gene>